<dbReference type="EMBL" id="UINC01168600">
    <property type="protein sequence ID" value="SVD71704.1"/>
    <property type="molecule type" value="Genomic_DNA"/>
</dbReference>
<feature type="non-terminal residue" evidence="1">
    <location>
        <position position="1"/>
    </location>
</feature>
<accession>A0A382XLH6</accession>
<proteinExistence type="predicted"/>
<sequence>VATLSVWKAKIGVKPRANHVSNSRQRDLGGQLLRALDARVSGN</sequence>
<protein>
    <submittedName>
        <fullName evidence="1">Uncharacterized protein</fullName>
    </submittedName>
</protein>
<name>A0A382XLH6_9ZZZZ</name>
<reference evidence="1" key="1">
    <citation type="submission" date="2018-05" db="EMBL/GenBank/DDBJ databases">
        <authorList>
            <person name="Lanie J.A."/>
            <person name="Ng W.-L."/>
            <person name="Kazmierczak K.M."/>
            <person name="Andrzejewski T.M."/>
            <person name="Davidsen T.M."/>
            <person name="Wayne K.J."/>
            <person name="Tettelin H."/>
            <person name="Glass J.I."/>
            <person name="Rusch D."/>
            <person name="Podicherti R."/>
            <person name="Tsui H.-C.T."/>
            <person name="Winkler M.E."/>
        </authorList>
    </citation>
    <scope>NUCLEOTIDE SEQUENCE</scope>
</reference>
<evidence type="ECO:0000313" key="1">
    <source>
        <dbReference type="EMBL" id="SVD71704.1"/>
    </source>
</evidence>
<feature type="non-terminal residue" evidence="1">
    <location>
        <position position="43"/>
    </location>
</feature>
<gene>
    <name evidence="1" type="ORF">METZ01_LOCUS424558</name>
</gene>
<dbReference type="AlphaFoldDB" id="A0A382XLH6"/>
<organism evidence="1">
    <name type="scientific">marine metagenome</name>
    <dbReference type="NCBI Taxonomy" id="408172"/>
    <lineage>
        <taxon>unclassified sequences</taxon>
        <taxon>metagenomes</taxon>
        <taxon>ecological metagenomes</taxon>
    </lineage>
</organism>